<feature type="compositionally biased region" description="Basic and acidic residues" evidence="1">
    <location>
        <begin position="217"/>
        <end position="226"/>
    </location>
</feature>
<dbReference type="GeneTree" id="ENSGT00940000154254"/>
<dbReference type="Bgee" id="ENSCPOG00000001076">
    <property type="expression patterns" value="Expressed in testis and 1 other cell type or tissue"/>
</dbReference>
<dbReference type="FunCoup" id="H0UVE2">
    <property type="interactions" value="2"/>
</dbReference>
<evidence type="ECO:0000313" key="3">
    <source>
        <dbReference type="Ensembl" id="ENSCPOP00000000972.3"/>
    </source>
</evidence>
<dbReference type="OMA" id="EPTIHIH"/>
<dbReference type="STRING" id="10141.ENSCPOP00000000972"/>
<reference evidence="3" key="2">
    <citation type="submission" date="2025-08" db="UniProtKB">
        <authorList>
            <consortium name="Ensembl"/>
        </authorList>
    </citation>
    <scope>IDENTIFICATION</scope>
    <source>
        <strain evidence="3">2N</strain>
    </source>
</reference>
<dbReference type="EMBL" id="AAKN02004520">
    <property type="status" value="NOT_ANNOTATED_CDS"/>
    <property type="molecule type" value="Genomic_DNA"/>
</dbReference>
<organism evidence="3 4">
    <name type="scientific">Cavia porcellus</name>
    <name type="common">Guinea pig</name>
    <dbReference type="NCBI Taxonomy" id="10141"/>
    <lineage>
        <taxon>Eukaryota</taxon>
        <taxon>Metazoa</taxon>
        <taxon>Chordata</taxon>
        <taxon>Craniata</taxon>
        <taxon>Vertebrata</taxon>
        <taxon>Euteleostomi</taxon>
        <taxon>Mammalia</taxon>
        <taxon>Eutheria</taxon>
        <taxon>Euarchontoglires</taxon>
        <taxon>Glires</taxon>
        <taxon>Rodentia</taxon>
        <taxon>Hystricomorpha</taxon>
        <taxon>Caviidae</taxon>
        <taxon>Cavia</taxon>
    </lineage>
</organism>
<dbReference type="Pfam" id="PF12443">
    <property type="entry name" value="AKNA"/>
    <property type="match status" value="1"/>
</dbReference>
<reference evidence="4" key="1">
    <citation type="journal article" date="2011" name="Nature">
        <title>A high-resolution map of human evolutionary constraint using 29 mammals.</title>
        <authorList>
            <person name="Lindblad-Toh K."/>
            <person name="Garber M."/>
            <person name="Zuk O."/>
            <person name="Lin M.F."/>
            <person name="Parker B.J."/>
            <person name="Washietl S."/>
            <person name="Kheradpour P."/>
            <person name="Ernst J."/>
            <person name="Jordan G."/>
            <person name="Mauceli E."/>
            <person name="Ward L.D."/>
            <person name="Lowe C.B."/>
            <person name="Holloway A.K."/>
            <person name="Clamp M."/>
            <person name="Gnerre S."/>
            <person name="Alfoldi J."/>
            <person name="Beal K."/>
            <person name="Chang J."/>
            <person name="Clawson H."/>
            <person name="Cuff J."/>
            <person name="Di Palma F."/>
            <person name="Fitzgerald S."/>
            <person name="Flicek P."/>
            <person name="Guttman M."/>
            <person name="Hubisz M.J."/>
            <person name="Jaffe D.B."/>
            <person name="Jungreis I."/>
            <person name="Kent W.J."/>
            <person name="Kostka D."/>
            <person name="Lara M."/>
            <person name="Martins A.L."/>
            <person name="Massingham T."/>
            <person name="Moltke I."/>
            <person name="Raney B.J."/>
            <person name="Rasmussen M.D."/>
            <person name="Robinson J."/>
            <person name="Stark A."/>
            <person name="Vilella A.J."/>
            <person name="Wen J."/>
            <person name="Xie X."/>
            <person name="Zody M.C."/>
            <person name="Baldwin J."/>
            <person name="Bloom T."/>
            <person name="Chin C.W."/>
            <person name="Heiman D."/>
            <person name="Nicol R."/>
            <person name="Nusbaum C."/>
            <person name="Young S."/>
            <person name="Wilkinson J."/>
            <person name="Worley K.C."/>
            <person name="Kovar C.L."/>
            <person name="Muzny D.M."/>
            <person name="Gibbs R.A."/>
            <person name="Cree A."/>
            <person name="Dihn H.H."/>
            <person name="Fowler G."/>
            <person name="Jhangiani S."/>
            <person name="Joshi V."/>
            <person name="Lee S."/>
            <person name="Lewis L.R."/>
            <person name="Nazareth L.V."/>
            <person name="Okwuonu G."/>
            <person name="Santibanez J."/>
            <person name="Warren W.C."/>
            <person name="Mardis E.R."/>
            <person name="Weinstock G.M."/>
            <person name="Wilson R.K."/>
            <person name="Delehaunty K."/>
            <person name="Dooling D."/>
            <person name="Fronik C."/>
            <person name="Fulton L."/>
            <person name="Fulton B."/>
            <person name="Graves T."/>
            <person name="Minx P."/>
            <person name="Sodergren E."/>
            <person name="Birney E."/>
            <person name="Margulies E.H."/>
            <person name="Herrero J."/>
            <person name="Green E.D."/>
            <person name="Haussler D."/>
            <person name="Siepel A."/>
            <person name="Goldman N."/>
            <person name="Pollard K.S."/>
            <person name="Pedersen J.S."/>
            <person name="Lander E.S."/>
            <person name="Kellis M."/>
        </authorList>
    </citation>
    <scope>NUCLEOTIDE SEQUENCE [LARGE SCALE GENOMIC DNA]</scope>
    <source>
        <strain evidence="4">2N</strain>
    </source>
</reference>
<evidence type="ECO:0000256" key="1">
    <source>
        <dbReference type="SAM" id="MobiDB-lite"/>
    </source>
</evidence>
<feature type="compositionally biased region" description="Basic and acidic residues" evidence="1">
    <location>
        <begin position="167"/>
        <end position="183"/>
    </location>
</feature>
<feature type="compositionally biased region" description="Polar residues" evidence="1">
    <location>
        <begin position="201"/>
        <end position="211"/>
    </location>
</feature>
<dbReference type="PANTHER" id="PTHR21510:SF16">
    <property type="entry name" value="PROTEIN AKNAD1"/>
    <property type="match status" value="1"/>
</dbReference>
<dbReference type="eggNOG" id="ENOG502RZDD">
    <property type="taxonomic scope" value="Eukaryota"/>
</dbReference>
<reference evidence="3" key="3">
    <citation type="submission" date="2025-09" db="UniProtKB">
        <authorList>
            <consortium name="Ensembl"/>
        </authorList>
    </citation>
    <scope>IDENTIFICATION</scope>
    <source>
        <strain evidence="3">2N</strain>
    </source>
</reference>
<dbReference type="InterPro" id="IPR052655">
    <property type="entry name" value="AKNA_Centrosome-Trans_reg"/>
</dbReference>
<name>H0UVE2_CAVPO</name>
<accession>H0UVE2</accession>
<feature type="compositionally biased region" description="Polar residues" evidence="1">
    <location>
        <begin position="230"/>
        <end position="240"/>
    </location>
</feature>
<sequence>MDDFSEDTTYKQQEDLPYDGTVSQMMMCGDGNFTSKNNILGVSDQVMLTEDDPREREAHNETCPDTAVAMTQGKITENGFVVDKNWDKEKNYPMTFHISADEGDTSKSNISDILLHHLFKEQFLGSQGIDCETLPETCNADSTDEVAIITNTSSCYVKNFCSKEQTREFPDQLSPKRDGENSRKPSCSPNSSELEELVDIGNSSPQENSDFLTKITDVSDKHKSCEGQEPQKQVTEKASSSHLFKYGRGQVHYQLPDFSKVAPKSLTIAEQANFSPKLRNKSIIVQDILENLSRSNCVGKQQPEKKEKFTEPSQHIQVNENKLTFSHIGLESETNLLKLTSASQKERSSNSSSIFQNICQGKQMYQKLKDQTDQLKTKIQEFSKTIQQNSLCHVQDKKLVMNFIYHPGLWGMLGSVSAASGMSHIFHHNHLCVKQKMERNGLRRINCGRFSIIIHENVLYQGATLGCDTGPSFSDSSTGAQHSKCEHCETDIQNSPRVSSKDPLKEFHYRYNTPGQYYLNCGRDAFVQPCSLDENKISAPRKYISCMVPSMSATHLQCGKPRGHWPLLSQQGRILNSALDHALNTASILKKTTDQMIKTIAEDLAKAQRWRNQLKH</sequence>
<dbReference type="AlphaFoldDB" id="H0UVE2"/>
<dbReference type="InParanoid" id="H0UVE2"/>
<protein>
    <recommendedName>
        <fullName evidence="2">AKNA domain-containing protein</fullName>
    </recommendedName>
</protein>
<dbReference type="Proteomes" id="UP000005447">
    <property type="component" value="Unassembled WGS sequence"/>
</dbReference>
<feature type="domain" description="AKNA" evidence="2">
    <location>
        <begin position="313"/>
        <end position="403"/>
    </location>
</feature>
<evidence type="ECO:0000313" key="4">
    <source>
        <dbReference type="Proteomes" id="UP000005447"/>
    </source>
</evidence>
<proteinExistence type="predicted"/>
<keyword evidence="4" id="KW-1185">Reference proteome</keyword>
<evidence type="ECO:0000259" key="2">
    <source>
        <dbReference type="Pfam" id="PF12443"/>
    </source>
</evidence>
<dbReference type="PANTHER" id="PTHR21510">
    <property type="entry name" value="AKNA DOMAIN-CONTAINING PROTEIN"/>
    <property type="match status" value="1"/>
</dbReference>
<dbReference type="VEuPathDB" id="HostDB:ENSCPOG00000001076"/>
<dbReference type="Ensembl" id="ENSCPOT00000001087.3">
    <property type="protein sequence ID" value="ENSCPOP00000000972.3"/>
    <property type="gene ID" value="ENSCPOG00000001076.4"/>
</dbReference>
<dbReference type="InterPro" id="IPR022150">
    <property type="entry name" value="AKNA_dom"/>
</dbReference>
<dbReference type="EMBL" id="AAKN02004521">
    <property type="status" value="NOT_ANNOTATED_CDS"/>
    <property type="molecule type" value="Genomic_DNA"/>
</dbReference>
<dbReference type="HOGENOM" id="CLU_021210_0_0_1"/>
<feature type="region of interest" description="Disordered" evidence="1">
    <location>
        <begin position="167"/>
        <end position="240"/>
    </location>
</feature>